<name>A0AA87ZPF9_FICCA</name>
<protein>
    <submittedName>
        <fullName evidence="1">Uncharacterized protein</fullName>
    </submittedName>
</protein>
<comment type="caution">
    <text evidence="1">The sequence shown here is derived from an EMBL/GenBank/DDBJ whole genome shotgun (WGS) entry which is preliminary data.</text>
</comment>
<dbReference type="AlphaFoldDB" id="A0AA87ZPF9"/>
<organism evidence="1 2">
    <name type="scientific">Ficus carica</name>
    <name type="common">Common fig</name>
    <dbReference type="NCBI Taxonomy" id="3494"/>
    <lineage>
        <taxon>Eukaryota</taxon>
        <taxon>Viridiplantae</taxon>
        <taxon>Streptophyta</taxon>
        <taxon>Embryophyta</taxon>
        <taxon>Tracheophyta</taxon>
        <taxon>Spermatophyta</taxon>
        <taxon>Magnoliopsida</taxon>
        <taxon>eudicotyledons</taxon>
        <taxon>Gunneridae</taxon>
        <taxon>Pentapetalae</taxon>
        <taxon>rosids</taxon>
        <taxon>fabids</taxon>
        <taxon>Rosales</taxon>
        <taxon>Moraceae</taxon>
        <taxon>Ficeae</taxon>
        <taxon>Ficus</taxon>
    </lineage>
</organism>
<dbReference type="Gramene" id="FCD_00034402-RA">
    <property type="protein sequence ID" value="FCD_00034402-RA:cds"/>
    <property type="gene ID" value="FCD_00034402"/>
</dbReference>
<dbReference type="EMBL" id="BTGU01000007">
    <property type="protein sequence ID" value="GMN37672.1"/>
    <property type="molecule type" value="Genomic_DNA"/>
</dbReference>
<reference evidence="1" key="1">
    <citation type="submission" date="2023-07" db="EMBL/GenBank/DDBJ databases">
        <title>draft genome sequence of fig (Ficus carica).</title>
        <authorList>
            <person name="Takahashi T."/>
            <person name="Nishimura K."/>
        </authorList>
    </citation>
    <scope>NUCLEOTIDE SEQUENCE</scope>
</reference>
<sequence>MKFVRTAAVMEKPVRRRDAFGVFTDVFPFFFFSPSSSLMEAPFSRDCTDEFEGVEKWRFREESGGEENRDMGEYQRI</sequence>
<accession>A0AA87ZPF9</accession>
<gene>
    <name evidence="1" type="ORF">TIFTF001_007030</name>
</gene>
<dbReference type="Proteomes" id="UP001187192">
    <property type="component" value="Unassembled WGS sequence"/>
</dbReference>
<evidence type="ECO:0000313" key="2">
    <source>
        <dbReference type="Proteomes" id="UP001187192"/>
    </source>
</evidence>
<proteinExistence type="predicted"/>
<keyword evidence="2" id="KW-1185">Reference proteome</keyword>
<evidence type="ECO:0000313" key="1">
    <source>
        <dbReference type="EMBL" id="GMN37672.1"/>
    </source>
</evidence>